<dbReference type="PANTHER" id="PTHR43881:SF1">
    <property type="entry name" value="GAMMA-GLUTAMYLTRANSPEPTIDASE (AFU_ORTHOLOGUE AFUA_4G13580)"/>
    <property type="match status" value="1"/>
</dbReference>
<dbReference type="Gene3D" id="3.60.20.40">
    <property type="match status" value="1"/>
</dbReference>
<dbReference type="PRINTS" id="PR01210">
    <property type="entry name" value="GGTRANSPTASE"/>
</dbReference>
<dbReference type="PANTHER" id="PTHR43881">
    <property type="entry name" value="GAMMA-GLUTAMYLTRANSPEPTIDASE (AFU_ORTHOLOGUE AFUA_4G13580)"/>
    <property type="match status" value="1"/>
</dbReference>
<sequence length="568" mass="61894">MSEANAELHFISRRSPIVCTGGCVASSQPLATNIGLDILKKGGNAADAAVAVAAALNVTEPTSTGLGGDCFCLYFNAENKQIYGLNGSGRCPKALSIELLKEQGFTEESPLPSNHAHTVTVPGAAAAWIDTVSLFGSKQLSLLDILRPAIELAENGFPVSEVSAYLWKSSASLLQTPNNNGAELLICGKAPEHGQFFKNPFLANTFKMLSQFGKKGFYEGWIAEAIVKVIRSNGGAMGLNDLASHVTEEVEPISTIYKGIKIWELPPNGQGITVLMALNLLQHFQVKGTNYMGHNSAEYIHIITEVLKLCVTDCFWYCTDPLVDPVPTAELLSKAYTERQAKRIDLQRASGTKDHGNPFETGSDTVYFTVVDPQGNACSFINSNYKNFGTGLVPENCGFTLQNRGSNFSLSPRHPNCLAPGKRPFHTLIPAMATAADTRDLLCSFGVMGGFMQPQGHVQVVLNMTEFEMNPQQAVDALRFYVEYSTTDHKWQLYLEDGILKDVAESLKAKGHDVIWPVCGHDRSIFGRGQIISRGDWWRSEKLPNNNNVVWWAGSDPRGDGCAMGYCI</sequence>
<organism evidence="2 3">
    <name type="scientific">Leptobrachium leishanense</name>
    <name type="common">Leishan spiny toad</name>
    <dbReference type="NCBI Taxonomy" id="445787"/>
    <lineage>
        <taxon>Eukaryota</taxon>
        <taxon>Metazoa</taxon>
        <taxon>Chordata</taxon>
        <taxon>Craniata</taxon>
        <taxon>Vertebrata</taxon>
        <taxon>Euteleostomi</taxon>
        <taxon>Amphibia</taxon>
        <taxon>Batrachia</taxon>
        <taxon>Anura</taxon>
        <taxon>Pelobatoidea</taxon>
        <taxon>Megophryidae</taxon>
        <taxon>Leptobrachium</taxon>
    </lineage>
</organism>
<protein>
    <recommendedName>
        <fullName evidence="4">Gamma-glutamyltransferase YwrD</fullName>
    </recommendedName>
</protein>
<accession>A0A8C5M2Y1</accession>
<dbReference type="Pfam" id="PF01019">
    <property type="entry name" value="G_glu_transpept"/>
    <property type="match status" value="1"/>
</dbReference>
<comment type="similarity">
    <text evidence="1">Belongs to the gamma-glutamyltransferase family.</text>
</comment>
<dbReference type="Proteomes" id="UP000694569">
    <property type="component" value="Unplaced"/>
</dbReference>
<reference evidence="2" key="1">
    <citation type="submission" date="2025-08" db="UniProtKB">
        <authorList>
            <consortium name="Ensembl"/>
        </authorList>
    </citation>
    <scope>IDENTIFICATION</scope>
</reference>
<dbReference type="InterPro" id="IPR043138">
    <property type="entry name" value="GGT_lsub"/>
</dbReference>
<keyword evidence="3" id="KW-1185">Reference proteome</keyword>
<dbReference type="Ensembl" id="ENSLLET00000009053.1">
    <property type="protein sequence ID" value="ENSLLEP00000008709.1"/>
    <property type="gene ID" value="ENSLLEG00000005527.1"/>
</dbReference>
<dbReference type="Gene3D" id="1.10.246.130">
    <property type="match status" value="1"/>
</dbReference>
<evidence type="ECO:0000256" key="1">
    <source>
        <dbReference type="ARBA" id="ARBA00009381"/>
    </source>
</evidence>
<proteinExistence type="inferred from homology"/>
<evidence type="ECO:0000313" key="3">
    <source>
        <dbReference type="Proteomes" id="UP000694569"/>
    </source>
</evidence>
<dbReference type="OrthoDB" id="2015213at2759"/>
<name>A0A8C5M2Y1_9ANUR</name>
<evidence type="ECO:0000313" key="2">
    <source>
        <dbReference type="Ensembl" id="ENSLLEP00000008709.1"/>
    </source>
</evidence>
<dbReference type="GeneTree" id="ENSGT00940000165445"/>
<reference evidence="2" key="2">
    <citation type="submission" date="2025-09" db="UniProtKB">
        <authorList>
            <consortium name="Ensembl"/>
        </authorList>
    </citation>
    <scope>IDENTIFICATION</scope>
</reference>
<dbReference type="InterPro" id="IPR052896">
    <property type="entry name" value="GGT-like_enzyme"/>
</dbReference>
<dbReference type="SUPFAM" id="SSF56235">
    <property type="entry name" value="N-terminal nucleophile aminohydrolases (Ntn hydrolases)"/>
    <property type="match status" value="1"/>
</dbReference>
<evidence type="ECO:0008006" key="4">
    <source>
        <dbReference type="Google" id="ProtNLM"/>
    </source>
</evidence>
<dbReference type="AlphaFoldDB" id="A0A8C5M2Y1"/>
<dbReference type="InterPro" id="IPR043137">
    <property type="entry name" value="GGT_ssub_C"/>
</dbReference>
<dbReference type="InterPro" id="IPR029055">
    <property type="entry name" value="Ntn_hydrolases_N"/>
</dbReference>